<evidence type="ECO:0000313" key="2">
    <source>
        <dbReference type="EMBL" id="GIQ89631.1"/>
    </source>
</evidence>
<evidence type="ECO:0000313" key="3">
    <source>
        <dbReference type="Proteomes" id="UP000265618"/>
    </source>
</evidence>
<gene>
    <name evidence="2" type="ORF">KIPB_012144</name>
</gene>
<proteinExistence type="predicted"/>
<feature type="non-terminal residue" evidence="2">
    <location>
        <position position="1"/>
    </location>
</feature>
<evidence type="ECO:0000256" key="1">
    <source>
        <dbReference type="SAM" id="SignalP"/>
    </source>
</evidence>
<dbReference type="Proteomes" id="UP000265618">
    <property type="component" value="Unassembled WGS sequence"/>
</dbReference>
<feature type="signal peptide" evidence="1">
    <location>
        <begin position="1"/>
        <end position="18"/>
    </location>
</feature>
<comment type="caution">
    <text evidence="2">The sequence shown here is derived from an EMBL/GenBank/DDBJ whole genome shotgun (WGS) entry which is preliminary data.</text>
</comment>
<accession>A0A9K3D7L8</accession>
<dbReference type="AlphaFoldDB" id="A0A9K3D7L8"/>
<dbReference type="EMBL" id="BDIP01005251">
    <property type="protein sequence ID" value="GIQ89631.1"/>
    <property type="molecule type" value="Genomic_DNA"/>
</dbReference>
<organism evidence="2 3">
    <name type="scientific">Kipferlia bialata</name>
    <dbReference type="NCBI Taxonomy" id="797122"/>
    <lineage>
        <taxon>Eukaryota</taxon>
        <taxon>Metamonada</taxon>
        <taxon>Carpediemonas-like organisms</taxon>
        <taxon>Kipferlia</taxon>
    </lineage>
</organism>
<reference evidence="2 3" key="1">
    <citation type="journal article" date="2018" name="PLoS ONE">
        <title>The draft genome of Kipferlia bialata reveals reductive genome evolution in fornicate parasites.</title>
        <authorList>
            <person name="Tanifuji G."/>
            <person name="Takabayashi S."/>
            <person name="Kume K."/>
            <person name="Takagi M."/>
            <person name="Nakayama T."/>
            <person name="Kamikawa R."/>
            <person name="Inagaki Y."/>
            <person name="Hashimoto T."/>
        </authorList>
    </citation>
    <scope>NUCLEOTIDE SEQUENCE [LARGE SCALE GENOMIC DNA]</scope>
    <source>
        <strain evidence="2">NY0173</strain>
    </source>
</reference>
<sequence length="96" mass="10596">MRLPTLVFTILCLALALAVDPDNDYLEVDYNDLATNAMCYVTLDNARSTNSVSADVGRYFASTALPDTFRVACFDPQVAYEDDVTAAKIMSMETLR</sequence>
<keyword evidence="3" id="KW-1185">Reference proteome</keyword>
<feature type="chain" id="PRO_5039921401" evidence="1">
    <location>
        <begin position="19"/>
        <end position="96"/>
    </location>
</feature>
<name>A0A9K3D7L8_9EUKA</name>
<protein>
    <submittedName>
        <fullName evidence="2">Uncharacterized protein</fullName>
    </submittedName>
</protein>
<keyword evidence="1" id="KW-0732">Signal</keyword>